<accession>A0A814ZMK3</accession>
<evidence type="ECO:0000256" key="1">
    <source>
        <dbReference type="SAM" id="MobiDB-lite"/>
    </source>
</evidence>
<dbReference type="Pfam" id="PF13020">
    <property type="entry name" value="NOV_C"/>
    <property type="match status" value="1"/>
</dbReference>
<feature type="region of interest" description="Disordered" evidence="1">
    <location>
        <begin position="270"/>
        <end position="329"/>
    </location>
</feature>
<gene>
    <name evidence="3" type="ORF">RFH988_LOCUS26811</name>
</gene>
<dbReference type="InterPro" id="IPR024975">
    <property type="entry name" value="NOV_C"/>
</dbReference>
<dbReference type="OrthoDB" id="1262810at2759"/>
<proteinExistence type="predicted"/>
<dbReference type="EMBL" id="CAJNOO010002185">
    <property type="protein sequence ID" value="CAF1243866.1"/>
    <property type="molecule type" value="Genomic_DNA"/>
</dbReference>
<feature type="compositionally biased region" description="Basic and acidic residues" evidence="1">
    <location>
        <begin position="292"/>
        <end position="309"/>
    </location>
</feature>
<feature type="compositionally biased region" description="Polar residues" evidence="1">
    <location>
        <begin position="279"/>
        <end position="290"/>
    </location>
</feature>
<dbReference type="Proteomes" id="UP000663882">
    <property type="component" value="Unassembled WGS sequence"/>
</dbReference>
<feature type="domain" description="Protein NO VEIN C-terminal" evidence="2">
    <location>
        <begin position="332"/>
        <end position="403"/>
    </location>
</feature>
<reference evidence="3" key="1">
    <citation type="submission" date="2021-02" db="EMBL/GenBank/DDBJ databases">
        <authorList>
            <person name="Nowell W R."/>
        </authorList>
    </citation>
    <scope>NUCLEOTIDE SEQUENCE</scope>
</reference>
<evidence type="ECO:0000313" key="3">
    <source>
        <dbReference type="EMBL" id="CAF1243866.1"/>
    </source>
</evidence>
<dbReference type="AlphaFoldDB" id="A0A814ZMK3"/>
<organism evidence="3 4">
    <name type="scientific">Rotaria sordida</name>
    <dbReference type="NCBI Taxonomy" id="392033"/>
    <lineage>
        <taxon>Eukaryota</taxon>
        <taxon>Metazoa</taxon>
        <taxon>Spiralia</taxon>
        <taxon>Gnathifera</taxon>
        <taxon>Rotifera</taxon>
        <taxon>Eurotatoria</taxon>
        <taxon>Bdelloidea</taxon>
        <taxon>Philodinida</taxon>
        <taxon>Philodinidae</taxon>
        <taxon>Rotaria</taxon>
    </lineage>
</organism>
<comment type="caution">
    <text evidence="3">The sequence shown here is derived from an EMBL/GenBank/DDBJ whole genome shotgun (WGS) entry which is preliminary data.</text>
</comment>
<evidence type="ECO:0000313" key="4">
    <source>
        <dbReference type="Proteomes" id="UP000663882"/>
    </source>
</evidence>
<evidence type="ECO:0000259" key="2">
    <source>
        <dbReference type="Pfam" id="PF13020"/>
    </source>
</evidence>
<name>A0A814ZMK3_9BILA</name>
<sequence>MKLFKHQSLIPSMTQFGWIKLDDKPYIPDDKYVGQLFELESLPIIKLPESGLTIHQRKFLDKLQCKNLSEILKSNVNVTNVKQSDDLKQFYTQTLPFISNYLYNEIDMFDQSYNKRKLNEIFLQMKFFIVDNIEVTYGYNYKSFNHIYHCYLDQKFKKFYLLKTHHYSQSIDTMIQFIINDTVIECQYKRDKLDKYYRKLLTAYSKDQLKQNITDDNDDSKPVWIINIDNEEQDENNVIEDIDNDDTKLNIHSDPTRIDQILNEEKIVISKSKSEHKQTYQQSNTKSSSYDIHIHDETNKSTIDDKVNKNDSSTTTVQKEHQQPRDLYHNNENVSIEWLNKTSETGLPYDIKINFIDKPEKPHQIEVKTTLKHIDDYQFSISIQEVEEILKNPTTYYIYRVNLNNRSLTIIEDIKLNLSDKRQLELKMNVLTTNDLDSRK</sequence>
<feature type="compositionally biased region" description="Basic and acidic residues" evidence="1">
    <location>
        <begin position="318"/>
        <end position="329"/>
    </location>
</feature>
<protein>
    <recommendedName>
        <fullName evidence="2">Protein NO VEIN C-terminal domain-containing protein</fullName>
    </recommendedName>
</protein>